<reference evidence="2" key="1">
    <citation type="submission" date="2022-03" db="EMBL/GenBank/DDBJ databases">
        <authorList>
            <person name="Alioto T."/>
            <person name="Alioto T."/>
            <person name="Gomez Garrido J."/>
        </authorList>
    </citation>
    <scope>NUCLEOTIDE SEQUENCE</scope>
</reference>
<feature type="region of interest" description="Disordered" evidence="1">
    <location>
        <begin position="1"/>
        <end position="25"/>
    </location>
</feature>
<organism evidence="2 3">
    <name type="scientific">Pelobates cultripes</name>
    <name type="common">Western spadefoot toad</name>
    <dbReference type="NCBI Taxonomy" id="61616"/>
    <lineage>
        <taxon>Eukaryota</taxon>
        <taxon>Metazoa</taxon>
        <taxon>Chordata</taxon>
        <taxon>Craniata</taxon>
        <taxon>Vertebrata</taxon>
        <taxon>Euteleostomi</taxon>
        <taxon>Amphibia</taxon>
        <taxon>Batrachia</taxon>
        <taxon>Anura</taxon>
        <taxon>Pelobatoidea</taxon>
        <taxon>Pelobatidae</taxon>
        <taxon>Pelobates</taxon>
    </lineage>
</organism>
<evidence type="ECO:0000256" key="1">
    <source>
        <dbReference type="SAM" id="MobiDB-lite"/>
    </source>
</evidence>
<evidence type="ECO:0000313" key="2">
    <source>
        <dbReference type="EMBL" id="CAH2299320.1"/>
    </source>
</evidence>
<name>A0AAD1SGA7_PELCU</name>
<dbReference type="Proteomes" id="UP001295444">
    <property type="component" value="Chromosome 06"/>
</dbReference>
<gene>
    <name evidence="2" type="ORF">PECUL_23A047938</name>
</gene>
<dbReference type="AlphaFoldDB" id="A0AAD1SGA7"/>
<accession>A0AAD1SGA7</accession>
<keyword evidence="3" id="KW-1185">Reference proteome</keyword>
<proteinExistence type="predicted"/>
<sequence>MEKPVQTSDLDTMQPLDSIPLGLPQLPGHIARREELTTYHSRRIGRIAPGLGPKTPSGAGDAVGNNVISFRFQSSAFSNKVPSPTKGPQKPRETTGGEPWHTWAQTHLLIYKRLPWRKPRQNMSLCVAGTRRYYPMVRATVA</sequence>
<dbReference type="EMBL" id="OW240917">
    <property type="protein sequence ID" value="CAH2299320.1"/>
    <property type="molecule type" value="Genomic_DNA"/>
</dbReference>
<evidence type="ECO:0000313" key="3">
    <source>
        <dbReference type="Proteomes" id="UP001295444"/>
    </source>
</evidence>
<feature type="compositionally biased region" description="Polar residues" evidence="1">
    <location>
        <begin position="1"/>
        <end position="11"/>
    </location>
</feature>
<feature type="region of interest" description="Disordered" evidence="1">
    <location>
        <begin position="77"/>
        <end position="99"/>
    </location>
</feature>
<protein>
    <submittedName>
        <fullName evidence="2">Uncharacterized protein</fullName>
    </submittedName>
</protein>